<evidence type="ECO:0000313" key="9">
    <source>
        <dbReference type="Proteomes" id="UP001597024"/>
    </source>
</evidence>
<keyword evidence="2 6" id="KW-0812">Transmembrane</keyword>
<protein>
    <submittedName>
        <fullName evidence="8">ABC transporter transmembrane domain-containing protein</fullName>
    </submittedName>
</protein>
<reference evidence="9" key="1">
    <citation type="journal article" date="2019" name="Int. J. Syst. Evol. Microbiol.">
        <title>The Global Catalogue of Microorganisms (GCM) 10K type strain sequencing project: providing services to taxonomists for standard genome sequencing and annotation.</title>
        <authorList>
            <consortium name="The Broad Institute Genomics Platform"/>
            <consortium name="The Broad Institute Genome Sequencing Center for Infectious Disease"/>
            <person name="Wu L."/>
            <person name="Ma J."/>
        </authorList>
    </citation>
    <scope>NUCLEOTIDE SEQUENCE [LARGE SCALE GENOMIC DNA]</scope>
    <source>
        <strain evidence="9">CCUG 62974</strain>
    </source>
</reference>
<keyword evidence="9" id="KW-1185">Reference proteome</keyword>
<feature type="transmembrane region" description="Helical" evidence="6">
    <location>
        <begin position="224"/>
        <end position="242"/>
    </location>
</feature>
<accession>A0ABW3DXL2</accession>
<comment type="subcellular location">
    <subcellularLocation>
        <location evidence="1">Cell membrane</location>
        <topology evidence="1">Multi-pass membrane protein</topology>
    </subcellularLocation>
</comment>
<evidence type="ECO:0000256" key="3">
    <source>
        <dbReference type="ARBA" id="ARBA00022989"/>
    </source>
</evidence>
<feature type="transmembrane region" description="Helical" evidence="6">
    <location>
        <begin position="107"/>
        <end position="129"/>
    </location>
</feature>
<feature type="transmembrane region" description="Helical" evidence="6">
    <location>
        <begin position="248"/>
        <end position="267"/>
    </location>
</feature>
<dbReference type="InterPro" id="IPR011527">
    <property type="entry name" value="ABC1_TM_dom"/>
</dbReference>
<feature type="non-terminal residue" evidence="8">
    <location>
        <position position="309"/>
    </location>
</feature>
<organism evidence="8 9">
    <name type="scientific">Streptosporangium algeriense</name>
    <dbReference type="NCBI Taxonomy" id="1682748"/>
    <lineage>
        <taxon>Bacteria</taxon>
        <taxon>Bacillati</taxon>
        <taxon>Actinomycetota</taxon>
        <taxon>Actinomycetes</taxon>
        <taxon>Streptosporangiales</taxon>
        <taxon>Streptosporangiaceae</taxon>
        <taxon>Streptosporangium</taxon>
    </lineage>
</organism>
<evidence type="ECO:0000256" key="6">
    <source>
        <dbReference type="SAM" id="Phobius"/>
    </source>
</evidence>
<proteinExistence type="predicted"/>
<evidence type="ECO:0000256" key="1">
    <source>
        <dbReference type="ARBA" id="ARBA00004651"/>
    </source>
</evidence>
<gene>
    <name evidence="8" type="ORF">ACFQ08_23155</name>
</gene>
<feature type="transmembrane region" description="Helical" evidence="6">
    <location>
        <begin position="12"/>
        <end position="32"/>
    </location>
</feature>
<evidence type="ECO:0000256" key="4">
    <source>
        <dbReference type="ARBA" id="ARBA00023136"/>
    </source>
</evidence>
<keyword evidence="4 6" id="KW-0472">Membrane</keyword>
<dbReference type="PANTHER" id="PTHR43394:SF1">
    <property type="entry name" value="ATP-BINDING CASSETTE SUB-FAMILY B MEMBER 10, MITOCHONDRIAL"/>
    <property type="match status" value="1"/>
</dbReference>
<keyword evidence="3 6" id="KW-1133">Transmembrane helix</keyword>
<dbReference type="InterPro" id="IPR036640">
    <property type="entry name" value="ABC1_TM_sf"/>
</dbReference>
<evidence type="ECO:0000259" key="7">
    <source>
        <dbReference type="PROSITE" id="PS50929"/>
    </source>
</evidence>
<sequence length="309" mass="33698">MGRLPTPSLRMRLAGLAPWWLGLGRLVVVPSATNRRATRRFSFSTPSRLSEAAAPSRVPDPSAPSRVSGATFSGPRQDPEPDPPAPFVSVREAFGWFWPHTRGFRRLFVAGVSLAIVAALCEIGAIRLFGLIADEVLAGQNLDAFWRPAFAWLGLMAVAGLASFLGSYSTAVGGERFLLRLRDRVFSHMQTLTPDFFDRRRLGDLMARLTDDVEAIEELVGSGVVRILTTTVSVFFFAGAALLTRWDLALVTFAMVPAFLVASKFFASRLRTAAARERLSNGAMNGVIEEGLANQALVQAFNRQATEAR</sequence>
<dbReference type="EMBL" id="JBHTHX010000938">
    <property type="protein sequence ID" value="MFD0887453.1"/>
    <property type="molecule type" value="Genomic_DNA"/>
</dbReference>
<dbReference type="PROSITE" id="PS50929">
    <property type="entry name" value="ABC_TM1F"/>
    <property type="match status" value="1"/>
</dbReference>
<dbReference type="SUPFAM" id="SSF90123">
    <property type="entry name" value="ABC transporter transmembrane region"/>
    <property type="match status" value="1"/>
</dbReference>
<evidence type="ECO:0000256" key="2">
    <source>
        <dbReference type="ARBA" id="ARBA00022692"/>
    </source>
</evidence>
<comment type="caution">
    <text evidence="8">The sequence shown here is derived from an EMBL/GenBank/DDBJ whole genome shotgun (WGS) entry which is preliminary data.</text>
</comment>
<dbReference type="InterPro" id="IPR039421">
    <property type="entry name" value="Type_1_exporter"/>
</dbReference>
<evidence type="ECO:0000256" key="5">
    <source>
        <dbReference type="SAM" id="MobiDB-lite"/>
    </source>
</evidence>
<dbReference type="Pfam" id="PF00664">
    <property type="entry name" value="ABC_membrane"/>
    <property type="match status" value="1"/>
</dbReference>
<name>A0ABW3DXL2_9ACTN</name>
<dbReference type="Gene3D" id="1.20.1560.10">
    <property type="entry name" value="ABC transporter type 1, transmembrane domain"/>
    <property type="match status" value="1"/>
</dbReference>
<feature type="region of interest" description="Disordered" evidence="5">
    <location>
        <begin position="51"/>
        <end position="84"/>
    </location>
</feature>
<evidence type="ECO:0000313" key="8">
    <source>
        <dbReference type="EMBL" id="MFD0887453.1"/>
    </source>
</evidence>
<dbReference type="PANTHER" id="PTHR43394">
    <property type="entry name" value="ATP-DEPENDENT PERMEASE MDL1, MITOCHONDRIAL"/>
    <property type="match status" value="1"/>
</dbReference>
<dbReference type="Proteomes" id="UP001597024">
    <property type="component" value="Unassembled WGS sequence"/>
</dbReference>
<feature type="transmembrane region" description="Helical" evidence="6">
    <location>
        <begin position="149"/>
        <end position="172"/>
    </location>
</feature>
<feature type="domain" description="ABC transmembrane type-1" evidence="7">
    <location>
        <begin position="109"/>
        <end position="309"/>
    </location>
</feature>